<dbReference type="PANTHER" id="PTHR35849">
    <property type="entry name" value="BLR2341 PROTEIN"/>
    <property type="match status" value="1"/>
</dbReference>
<feature type="domain" description="STAS" evidence="1">
    <location>
        <begin position="1"/>
        <end position="105"/>
    </location>
</feature>
<evidence type="ECO:0000259" key="1">
    <source>
        <dbReference type="PROSITE" id="PS50801"/>
    </source>
</evidence>
<gene>
    <name evidence="2" type="ORF">JYB87_15935</name>
</gene>
<name>A0ABX7QNZ4_9GAMM</name>
<dbReference type="Pfam" id="PF13466">
    <property type="entry name" value="STAS_2"/>
    <property type="match status" value="1"/>
</dbReference>
<dbReference type="PANTHER" id="PTHR35849:SF2">
    <property type="entry name" value="BLR2341 PROTEIN"/>
    <property type="match status" value="1"/>
</dbReference>
<dbReference type="SUPFAM" id="SSF52091">
    <property type="entry name" value="SpoIIaa-like"/>
    <property type="match status" value="1"/>
</dbReference>
<dbReference type="CDD" id="cd07043">
    <property type="entry name" value="STAS_anti-anti-sigma_factors"/>
    <property type="match status" value="1"/>
</dbReference>
<dbReference type="InterPro" id="IPR052746">
    <property type="entry name" value="MlaB_ABC_Transporter"/>
</dbReference>
<evidence type="ECO:0000313" key="2">
    <source>
        <dbReference type="EMBL" id="QSX33194.1"/>
    </source>
</evidence>
<proteinExistence type="predicted"/>
<organism evidence="2 3">
    <name type="scientific">Shewanella avicenniae</name>
    <dbReference type="NCBI Taxonomy" id="2814294"/>
    <lineage>
        <taxon>Bacteria</taxon>
        <taxon>Pseudomonadati</taxon>
        <taxon>Pseudomonadota</taxon>
        <taxon>Gammaproteobacteria</taxon>
        <taxon>Alteromonadales</taxon>
        <taxon>Shewanellaceae</taxon>
        <taxon>Shewanella</taxon>
    </lineage>
</organism>
<dbReference type="RefSeq" id="WP_207354430.1">
    <property type="nucleotide sequence ID" value="NZ_CP071503.1"/>
</dbReference>
<evidence type="ECO:0000313" key="3">
    <source>
        <dbReference type="Proteomes" id="UP000662770"/>
    </source>
</evidence>
<dbReference type="InterPro" id="IPR058548">
    <property type="entry name" value="MlaB-like_STAS"/>
</dbReference>
<dbReference type="Proteomes" id="UP000662770">
    <property type="component" value="Chromosome"/>
</dbReference>
<dbReference type="InterPro" id="IPR036513">
    <property type="entry name" value="STAS_dom_sf"/>
</dbReference>
<accession>A0ABX7QNZ4</accession>
<dbReference type="PROSITE" id="PS50801">
    <property type="entry name" value="STAS"/>
    <property type="match status" value="1"/>
</dbReference>
<dbReference type="EMBL" id="CP071503">
    <property type="protein sequence ID" value="QSX33194.1"/>
    <property type="molecule type" value="Genomic_DNA"/>
</dbReference>
<sequence length="105" mass="11517">MLKHDVDQGVNVVLLEGEMTIYDIEALAQALLPLIGSAEQLVIDLNSVSEIDSSGAQLLMLARIERQRLGRPFSMVNHSASVLRLFESLGLLNWFDDPVVLSGNV</sequence>
<keyword evidence="3" id="KW-1185">Reference proteome</keyword>
<reference evidence="2 3" key="1">
    <citation type="submission" date="2021-03" db="EMBL/GenBank/DDBJ databases">
        <title>Novel species identification of genus Shewanella.</title>
        <authorList>
            <person name="Liu G."/>
            <person name="Zhang Q."/>
        </authorList>
    </citation>
    <scope>NUCLEOTIDE SEQUENCE [LARGE SCALE GENOMIC DNA]</scope>
    <source>
        <strain evidence="2 3">FJAT-51800</strain>
    </source>
</reference>
<protein>
    <submittedName>
        <fullName evidence="2">STAS domain-containing protein</fullName>
    </submittedName>
</protein>
<dbReference type="InterPro" id="IPR002645">
    <property type="entry name" value="STAS_dom"/>
</dbReference>
<dbReference type="Gene3D" id="3.30.750.24">
    <property type="entry name" value="STAS domain"/>
    <property type="match status" value="1"/>
</dbReference>